<dbReference type="InterPro" id="IPR017746">
    <property type="entry name" value="Cellulose_synthase_operon_BcsQ"/>
</dbReference>
<sequence>MKVIAVVSAKGGVGKSTLAANLSAALHQQGRMLLTIDLDPQNALQHHFAEVAGEARPRMLEGVSAADTDWKAICQPSTAGVFFLPYGAVEEKRRRLFEQELERDQDWLARHLSDLHLVDDAIVVIDTPPGPSPYLQQALAVANLALVVTLCDAASYTAMPMIDGLIRTYAAERPDFLGSAYVINQVDSSRQLSKDITQIMHNILGPQILGIVHRDQAISEALAYNRDVLRYDPHGQGCHDILECARAIAARLAADTRHEQRS</sequence>
<evidence type="ECO:0000313" key="1">
    <source>
        <dbReference type="EMBL" id="TBU71840.1"/>
    </source>
</evidence>
<dbReference type="InterPro" id="IPR050678">
    <property type="entry name" value="DNA_Partitioning_ATPase"/>
</dbReference>
<dbReference type="AlphaFoldDB" id="A0A4Q9QFQ5"/>
<dbReference type="PANTHER" id="PTHR13696">
    <property type="entry name" value="P-LOOP CONTAINING NUCLEOSIDE TRIPHOSPHATE HYDROLASE"/>
    <property type="match status" value="1"/>
</dbReference>
<dbReference type="SUPFAM" id="SSF52540">
    <property type="entry name" value="P-loop containing nucleoside triphosphate hydrolases"/>
    <property type="match status" value="1"/>
</dbReference>
<dbReference type="PANTHER" id="PTHR13696:SF99">
    <property type="entry name" value="COBYRINIC ACID AC-DIAMIDE SYNTHASE"/>
    <property type="match status" value="1"/>
</dbReference>
<organism evidence="1 2">
    <name type="scientific">Phytopseudomonas daroniae</name>
    <dbReference type="NCBI Taxonomy" id="2487519"/>
    <lineage>
        <taxon>Bacteria</taxon>
        <taxon>Pseudomonadati</taxon>
        <taxon>Pseudomonadota</taxon>
        <taxon>Gammaproteobacteria</taxon>
        <taxon>Pseudomonadales</taxon>
        <taxon>Pseudomonadaceae</taxon>
        <taxon>Phytopseudomonas</taxon>
    </lineage>
</organism>
<accession>A0A4Q9QFQ5</accession>
<dbReference type="Pfam" id="PF06564">
    <property type="entry name" value="CBP_BcsQ"/>
    <property type="match status" value="1"/>
</dbReference>
<proteinExistence type="predicted"/>
<dbReference type="PIRSF" id="PIRSF009320">
    <property type="entry name" value="Nuc_binding_HP_1000"/>
    <property type="match status" value="1"/>
</dbReference>
<comment type="caution">
    <text evidence="1">The sequence shown here is derived from an EMBL/GenBank/DDBJ whole genome shotgun (WGS) entry which is preliminary data.</text>
</comment>
<dbReference type="NCBIfam" id="TIGR03371">
    <property type="entry name" value="cellulose_yhjQ"/>
    <property type="match status" value="1"/>
</dbReference>
<gene>
    <name evidence="1" type="primary">yhjQ</name>
    <name evidence="1" type="ORF">DNK06_23340</name>
</gene>
<dbReference type="InterPro" id="IPR027417">
    <property type="entry name" value="P-loop_NTPase"/>
</dbReference>
<name>A0A4Q9QFQ5_9GAMM</name>
<dbReference type="OrthoDB" id="5288747at2"/>
<protein>
    <submittedName>
        <fullName evidence="1">Cellulose synthase operon protein YhjQ</fullName>
    </submittedName>
</protein>
<dbReference type="Gene3D" id="3.40.50.300">
    <property type="entry name" value="P-loop containing nucleotide triphosphate hydrolases"/>
    <property type="match status" value="1"/>
</dbReference>
<dbReference type="CDD" id="cd02042">
    <property type="entry name" value="ParAB_family"/>
    <property type="match status" value="1"/>
</dbReference>
<dbReference type="EMBL" id="QJUI01000031">
    <property type="protein sequence ID" value="TBU71840.1"/>
    <property type="molecule type" value="Genomic_DNA"/>
</dbReference>
<dbReference type="Proteomes" id="UP000292302">
    <property type="component" value="Unassembled WGS sequence"/>
</dbReference>
<keyword evidence="2" id="KW-1185">Reference proteome</keyword>
<evidence type="ECO:0000313" key="2">
    <source>
        <dbReference type="Proteomes" id="UP000292302"/>
    </source>
</evidence>
<reference evidence="1 2" key="1">
    <citation type="submission" date="2018-06" db="EMBL/GenBank/DDBJ databases">
        <title>Three novel Pseudomonas species isolated from symptomatic oak.</title>
        <authorList>
            <person name="Bueno-Gonzalez V."/>
            <person name="Brady C."/>
        </authorList>
    </citation>
    <scope>NUCLEOTIDE SEQUENCE [LARGE SCALE GENOMIC DNA]</scope>
    <source>
        <strain evidence="1 2">P9A</strain>
    </source>
</reference>